<reference evidence="5 6" key="1">
    <citation type="submission" date="2020-08" db="EMBL/GenBank/DDBJ databases">
        <title>Novel species isolated from subtropical streams in China.</title>
        <authorList>
            <person name="Lu H."/>
        </authorList>
    </citation>
    <scope>NUCLEOTIDE SEQUENCE [LARGE SCALE GENOMIC DNA]</scope>
    <source>
        <strain evidence="5 6">LX15W</strain>
    </source>
</reference>
<feature type="modified residue" description="4-aspartylphosphate" evidence="3">
    <location>
        <position position="54"/>
    </location>
</feature>
<proteinExistence type="predicted"/>
<dbReference type="Pfam" id="PF00072">
    <property type="entry name" value="Response_reg"/>
    <property type="match status" value="1"/>
</dbReference>
<dbReference type="SUPFAM" id="SSF52172">
    <property type="entry name" value="CheY-like"/>
    <property type="match status" value="1"/>
</dbReference>
<evidence type="ECO:0000259" key="4">
    <source>
        <dbReference type="PROSITE" id="PS50110"/>
    </source>
</evidence>
<sequence>MKRILLLEDQGLVRAGMRELIALAEPDAEIIAIADYDEAQTLLSQQRFDFAFLDINLKSEKNGCDLLRFIRTNEIPVRAIMLSGYTDKELILECLQLGAMGFISKDFEDEQIFKNVLNTLFDGGVFVPLIKEGEQIEVQQRMSITPAILPESLGIRGRTLEVLTYLCEGHPNKTIARKMQVEEGTIRKDYVPRLFRIFKVTRRTELLIEVSRLGLRLPGLSK</sequence>
<evidence type="ECO:0000256" key="1">
    <source>
        <dbReference type="ARBA" id="ARBA00022553"/>
    </source>
</evidence>
<dbReference type="InterPro" id="IPR058245">
    <property type="entry name" value="NreC/VraR/RcsB-like_REC"/>
</dbReference>
<dbReference type="SUPFAM" id="SSF46894">
    <property type="entry name" value="C-terminal effector domain of the bipartite response regulators"/>
    <property type="match status" value="1"/>
</dbReference>
<feature type="domain" description="Response regulatory" evidence="4">
    <location>
        <begin position="3"/>
        <end position="120"/>
    </location>
</feature>
<evidence type="ECO:0000256" key="3">
    <source>
        <dbReference type="PROSITE-ProRule" id="PRU00169"/>
    </source>
</evidence>
<dbReference type="InterPro" id="IPR016032">
    <property type="entry name" value="Sig_transdc_resp-reg_C-effctor"/>
</dbReference>
<dbReference type="InterPro" id="IPR001789">
    <property type="entry name" value="Sig_transdc_resp-reg_receiver"/>
</dbReference>
<gene>
    <name evidence="5" type="ORF">H8K55_10745</name>
</gene>
<dbReference type="Proteomes" id="UP000624279">
    <property type="component" value="Unassembled WGS sequence"/>
</dbReference>
<evidence type="ECO:0000313" key="5">
    <source>
        <dbReference type="EMBL" id="MBC3874069.1"/>
    </source>
</evidence>
<dbReference type="InterPro" id="IPR000792">
    <property type="entry name" value="Tscrpt_reg_LuxR_C"/>
</dbReference>
<dbReference type="Gene3D" id="1.10.10.10">
    <property type="entry name" value="Winged helix-like DNA-binding domain superfamily/Winged helix DNA-binding domain"/>
    <property type="match status" value="1"/>
</dbReference>
<keyword evidence="1 3" id="KW-0597">Phosphoprotein</keyword>
<comment type="caution">
    <text evidence="5">The sequence shown here is derived from an EMBL/GenBank/DDBJ whole genome shotgun (WGS) entry which is preliminary data.</text>
</comment>
<dbReference type="PROSITE" id="PS50110">
    <property type="entry name" value="RESPONSE_REGULATORY"/>
    <property type="match status" value="1"/>
</dbReference>
<evidence type="ECO:0000313" key="6">
    <source>
        <dbReference type="Proteomes" id="UP000624279"/>
    </source>
</evidence>
<dbReference type="Pfam" id="PF00196">
    <property type="entry name" value="GerE"/>
    <property type="match status" value="1"/>
</dbReference>
<dbReference type="InterPro" id="IPR039420">
    <property type="entry name" value="WalR-like"/>
</dbReference>
<name>A0ABR6YBQ3_9BURK</name>
<dbReference type="InterPro" id="IPR011006">
    <property type="entry name" value="CheY-like_superfamily"/>
</dbReference>
<dbReference type="SMART" id="SM00421">
    <property type="entry name" value="HTH_LUXR"/>
    <property type="match status" value="1"/>
</dbReference>
<protein>
    <submittedName>
        <fullName evidence="5">Response regulator transcription factor</fullName>
    </submittedName>
</protein>
<dbReference type="EMBL" id="JACOGA010000009">
    <property type="protein sequence ID" value="MBC3874069.1"/>
    <property type="molecule type" value="Genomic_DNA"/>
</dbReference>
<dbReference type="RefSeq" id="WP_186942104.1">
    <property type="nucleotide sequence ID" value="NZ_JACOGA010000009.1"/>
</dbReference>
<keyword evidence="6" id="KW-1185">Reference proteome</keyword>
<dbReference type="CDD" id="cd17535">
    <property type="entry name" value="REC_NarL-like"/>
    <property type="match status" value="1"/>
</dbReference>
<accession>A0ABR6YBQ3</accession>
<dbReference type="Gene3D" id="3.40.50.2300">
    <property type="match status" value="1"/>
</dbReference>
<keyword evidence="2" id="KW-0238">DNA-binding</keyword>
<organism evidence="5 6">
    <name type="scientific">Undibacterium flavidum</name>
    <dbReference type="NCBI Taxonomy" id="2762297"/>
    <lineage>
        <taxon>Bacteria</taxon>
        <taxon>Pseudomonadati</taxon>
        <taxon>Pseudomonadota</taxon>
        <taxon>Betaproteobacteria</taxon>
        <taxon>Burkholderiales</taxon>
        <taxon>Oxalobacteraceae</taxon>
        <taxon>Undibacterium</taxon>
    </lineage>
</organism>
<dbReference type="SMART" id="SM00448">
    <property type="entry name" value="REC"/>
    <property type="match status" value="1"/>
</dbReference>
<evidence type="ECO:0000256" key="2">
    <source>
        <dbReference type="ARBA" id="ARBA00023125"/>
    </source>
</evidence>
<dbReference type="InterPro" id="IPR036388">
    <property type="entry name" value="WH-like_DNA-bd_sf"/>
</dbReference>
<dbReference type="PANTHER" id="PTHR43214">
    <property type="entry name" value="TWO-COMPONENT RESPONSE REGULATOR"/>
    <property type="match status" value="1"/>
</dbReference>